<dbReference type="InterPro" id="IPR003594">
    <property type="entry name" value="HATPase_dom"/>
</dbReference>
<feature type="domain" description="Histidine kinase/HSP90-like ATPase" evidence="11">
    <location>
        <begin position="345"/>
        <end position="439"/>
    </location>
</feature>
<evidence type="ECO:0000256" key="7">
    <source>
        <dbReference type="ARBA" id="ARBA00022840"/>
    </source>
</evidence>
<dbReference type="Gene3D" id="1.20.5.1930">
    <property type="match status" value="1"/>
</dbReference>
<evidence type="ECO:0000256" key="5">
    <source>
        <dbReference type="ARBA" id="ARBA00022741"/>
    </source>
</evidence>
<dbReference type="PANTHER" id="PTHR24421:SF10">
    <property type="entry name" value="NITRATE_NITRITE SENSOR PROTEIN NARQ"/>
    <property type="match status" value="1"/>
</dbReference>
<feature type="transmembrane region" description="Helical" evidence="10">
    <location>
        <begin position="183"/>
        <end position="202"/>
    </location>
</feature>
<evidence type="ECO:0000256" key="1">
    <source>
        <dbReference type="ARBA" id="ARBA00000085"/>
    </source>
</evidence>
<keyword evidence="8" id="KW-0902">Two-component regulatory system</keyword>
<accession>A0A939RZ23</accession>
<dbReference type="Proteomes" id="UP000664398">
    <property type="component" value="Unassembled WGS sequence"/>
</dbReference>
<dbReference type="SUPFAM" id="SSF55874">
    <property type="entry name" value="ATPase domain of HSP90 chaperone/DNA topoisomerase II/histidine kinase"/>
    <property type="match status" value="1"/>
</dbReference>
<dbReference type="GO" id="GO:0016020">
    <property type="term" value="C:membrane"/>
    <property type="evidence" value="ECO:0007669"/>
    <property type="project" value="InterPro"/>
</dbReference>
<keyword evidence="5" id="KW-0547">Nucleotide-binding</keyword>
<comment type="catalytic activity">
    <reaction evidence="1">
        <text>ATP + protein L-histidine = ADP + protein N-phospho-L-histidine.</text>
        <dbReference type="EC" id="2.7.13.3"/>
    </reaction>
</comment>
<dbReference type="RefSeq" id="WP_208046750.1">
    <property type="nucleotide sequence ID" value="NZ_JAGDYL010000028.1"/>
</dbReference>
<dbReference type="GO" id="GO:0005524">
    <property type="term" value="F:ATP binding"/>
    <property type="evidence" value="ECO:0007669"/>
    <property type="project" value="UniProtKB-KW"/>
</dbReference>
<evidence type="ECO:0000256" key="10">
    <source>
        <dbReference type="SAM" id="Phobius"/>
    </source>
</evidence>
<dbReference type="InterPro" id="IPR011712">
    <property type="entry name" value="Sig_transdc_His_kin_sub3_dim/P"/>
</dbReference>
<evidence type="ECO:0000256" key="9">
    <source>
        <dbReference type="SAM" id="MobiDB-lite"/>
    </source>
</evidence>
<keyword evidence="10" id="KW-0812">Transmembrane</keyword>
<keyword evidence="10" id="KW-0472">Membrane</keyword>
<evidence type="ECO:0000313" key="14">
    <source>
        <dbReference type="Proteomes" id="UP000664398"/>
    </source>
</evidence>
<evidence type="ECO:0000256" key="8">
    <source>
        <dbReference type="ARBA" id="ARBA00023012"/>
    </source>
</evidence>
<dbReference type="GO" id="GO:0000155">
    <property type="term" value="F:phosphorelay sensor kinase activity"/>
    <property type="evidence" value="ECO:0007669"/>
    <property type="project" value="InterPro"/>
</dbReference>
<keyword evidence="4" id="KW-0808">Transferase</keyword>
<organism evidence="13 14">
    <name type="scientific">Leucobacter ruminantium</name>
    <dbReference type="NCBI Taxonomy" id="1289170"/>
    <lineage>
        <taxon>Bacteria</taxon>
        <taxon>Bacillati</taxon>
        <taxon>Actinomycetota</taxon>
        <taxon>Actinomycetes</taxon>
        <taxon>Micrococcales</taxon>
        <taxon>Microbacteriaceae</taxon>
        <taxon>Leucobacter</taxon>
    </lineage>
</organism>
<evidence type="ECO:0000256" key="2">
    <source>
        <dbReference type="ARBA" id="ARBA00012438"/>
    </source>
</evidence>
<feature type="region of interest" description="Disordered" evidence="9">
    <location>
        <begin position="442"/>
        <end position="464"/>
    </location>
</feature>
<evidence type="ECO:0000256" key="4">
    <source>
        <dbReference type="ARBA" id="ARBA00022679"/>
    </source>
</evidence>
<dbReference type="InterPro" id="IPR036890">
    <property type="entry name" value="HATPase_C_sf"/>
</dbReference>
<dbReference type="GO" id="GO:0046983">
    <property type="term" value="F:protein dimerization activity"/>
    <property type="evidence" value="ECO:0007669"/>
    <property type="project" value="InterPro"/>
</dbReference>
<dbReference type="EMBL" id="JAGDYL010000028">
    <property type="protein sequence ID" value="MBO1806288.1"/>
    <property type="molecule type" value="Genomic_DNA"/>
</dbReference>
<feature type="transmembrane region" description="Helical" evidence="10">
    <location>
        <begin position="132"/>
        <end position="152"/>
    </location>
</feature>
<gene>
    <name evidence="13" type="ORF">J4H91_13325</name>
</gene>
<dbReference type="EC" id="2.7.13.3" evidence="2"/>
<evidence type="ECO:0000256" key="6">
    <source>
        <dbReference type="ARBA" id="ARBA00022777"/>
    </source>
</evidence>
<evidence type="ECO:0000259" key="12">
    <source>
        <dbReference type="Pfam" id="PF07730"/>
    </source>
</evidence>
<evidence type="ECO:0000259" key="11">
    <source>
        <dbReference type="Pfam" id="PF02518"/>
    </source>
</evidence>
<reference evidence="13" key="1">
    <citation type="submission" date="2021-03" db="EMBL/GenBank/DDBJ databases">
        <title>Leucobacter chromiisoli sp. nov., isolated from chromium-containing soil of chemical plant.</title>
        <authorList>
            <person name="Xu Z."/>
        </authorList>
    </citation>
    <scope>NUCLEOTIDE SEQUENCE</scope>
    <source>
        <strain evidence="13">A2</strain>
    </source>
</reference>
<dbReference type="PANTHER" id="PTHR24421">
    <property type="entry name" value="NITRATE/NITRITE SENSOR PROTEIN NARX-RELATED"/>
    <property type="match status" value="1"/>
</dbReference>
<dbReference type="Pfam" id="PF02518">
    <property type="entry name" value="HATPase_c"/>
    <property type="match status" value="1"/>
</dbReference>
<proteinExistence type="predicted"/>
<dbReference type="Pfam" id="PF07730">
    <property type="entry name" value="HisKA_3"/>
    <property type="match status" value="1"/>
</dbReference>
<keyword evidence="10" id="KW-1133">Transmembrane helix</keyword>
<keyword evidence="14" id="KW-1185">Reference proteome</keyword>
<name>A0A939RZ23_9MICO</name>
<dbReference type="AlphaFoldDB" id="A0A939RZ23"/>
<feature type="transmembrane region" description="Helical" evidence="10">
    <location>
        <begin position="29"/>
        <end position="49"/>
    </location>
</feature>
<keyword evidence="6 13" id="KW-0418">Kinase</keyword>
<dbReference type="Gene3D" id="3.30.565.10">
    <property type="entry name" value="Histidine kinase-like ATPase, C-terminal domain"/>
    <property type="match status" value="1"/>
</dbReference>
<evidence type="ECO:0000256" key="3">
    <source>
        <dbReference type="ARBA" id="ARBA00022553"/>
    </source>
</evidence>
<protein>
    <recommendedName>
        <fullName evidence="2">histidine kinase</fullName>
        <ecNumber evidence="2">2.7.13.3</ecNumber>
    </recommendedName>
</protein>
<feature type="transmembrane region" description="Helical" evidence="10">
    <location>
        <begin position="69"/>
        <end position="88"/>
    </location>
</feature>
<dbReference type="CDD" id="cd16917">
    <property type="entry name" value="HATPase_UhpB-NarQ-NarX-like"/>
    <property type="match status" value="1"/>
</dbReference>
<feature type="domain" description="Signal transduction histidine kinase subgroup 3 dimerisation and phosphoacceptor" evidence="12">
    <location>
        <begin position="236"/>
        <end position="302"/>
    </location>
</feature>
<evidence type="ECO:0000313" key="13">
    <source>
        <dbReference type="EMBL" id="MBO1806288.1"/>
    </source>
</evidence>
<sequence length="464" mass="48699">MNAEPSIAAEVRLPRPPGVLRRALAAHPLAVDVFIVVWYFIGCGLGVLLDLAGAFGVATAWGQPYYLHGAWWLLALLRALVTAAALLYRRRFPLIGLTAVTVLTLGDPTAQTLPNGVALLFLLYAVPVYRSVSAGWVGYGIALAGAIVGYFVSQGSELSAGVVGPGGTLLAENDANGFGTADFIAVSVMTAMWYLAVVLLGINLGNRRRYLEAVIERAHQLARERDQLAQLAVAEERSRIAREMHDIVAHSVSVMIALSEGAARAVSAAPDAAAEAMERSAETGRTALAEMRRMLGALQESDAAELAPQPGVEDLPELVRGFRDAGLGVALDVSGDASGDRGQDLAVYRVVQEGLTNVLRYAGVGARAEVSVRRAPDRTLVEVRDFGPAAGSHPPESGLGSGRGIAGLRERARFFGGEIWAGPTAAAGGGWVLRAELPVNADARERGGSLAPKGSGNVESEEAR</sequence>
<comment type="caution">
    <text evidence="13">The sequence shown here is derived from an EMBL/GenBank/DDBJ whole genome shotgun (WGS) entry which is preliminary data.</text>
</comment>
<dbReference type="InterPro" id="IPR050482">
    <property type="entry name" value="Sensor_HK_TwoCompSys"/>
</dbReference>
<keyword evidence="7" id="KW-0067">ATP-binding</keyword>
<keyword evidence="3" id="KW-0597">Phosphoprotein</keyword>